<sequence>MDCCNYVPYRHHQGYYGYYNEPLPPYHGDFYGHHNMYHDYYGNINPYYSPHQHWQGGGVFAPQDYVYNPKEARLRKAMREAASRDRSIGASPMLPRPSARRVSSAEWATSAAGPPGTPTLHVSHEEPLMMSPLGQGMRGPGLDAPCFPSAMSSTSGRISRSGNEQFMPPSMEAAAPSSGYSGAKMHQDSPIPPPPAPTPTVHAAYMQPNPLTQLQQQTEMWHNYQDDLRPRSSGNPFMMQDIQSPYHHHQPSPPLSIPSPMMMDKHRQTPVHHIHNVNSISMPMTPPHSNSIMAMTPPHSNENVPPDEPLHLKEKMMPQDFQHLAPKQTVEAPQPLMENNVQHQNEYGNSIFGGSVGVSQQQSHHQQFEKMEDTKIKRSNPPSSISIARPSYSVAPKKPSSKPLPDFNEAFGSTERGRFQSPPDPRLGPNKGYLDFFCEDGPQLKFEDFQM</sequence>
<protein>
    <submittedName>
        <fullName evidence="2">Uncharacterized protein</fullName>
    </submittedName>
</protein>
<name>A0ABM5K2G0_DIAVI</name>
<evidence type="ECO:0000256" key="1">
    <source>
        <dbReference type="SAM" id="MobiDB-lite"/>
    </source>
</evidence>
<evidence type="ECO:0000313" key="2">
    <source>
        <dbReference type="EnsemblMetazoa" id="XP_050504378.1"/>
    </source>
</evidence>
<feature type="region of interest" description="Disordered" evidence="1">
    <location>
        <begin position="80"/>
        <end position="201"/>
    </location>
</feature>
<evidence type="ECO:0000313" key="3">
    <source>
        <dbReference type="Proteomes" id="UP001652700"/>
    </source>
</evidence>
<accession>A0ABM5K2G0</accession>
<proteinExistence type="predicted"/>
<dbReference type="RefSeq" id="XP_050504378.1">
    <property type="nucleotide sequence ID" value="XM_050648421.1"/>
</dbReference>
<dbReference type="Proteomes" id="UP001652700">
    <property type="component" value="Unplaced"/>
</dbReference>
<dbReference type="EnsemblMetazoa" id="XM_050648421.1">
    <property type="protein sequence ID" value="XP_050504378.1"/>
    <property type="gene ID" value="LOC126883174"/>
</dbReference>
<organism evidence="2 3">
    <name type="scientific">Diabrotica virgifera virgifera</name>
    <name type="common">western corn rootworm</name>
    <dbReference type="NCBI Taxonomy" id="50390"/>
    <lineage>
        <taxon>Eukaryota</taxon>
        <taxon>Metazoa</taxon>
        <taxon>Ecdysozoa</taxon>
        <taxon>Arthropoda</taxon>
        <taxon>Hexapoda</taxon>
        <taxon>Insecta</taxon>
        <taxon>Pterygota</taxon>
        <taxon>Neoptera</taxon>
        <taxon>Endopterygota</taxon>
        <taxon>Coleoptera</taxon>
        <taxon>Polyphaga</taxon>
        <taxon>Cucujiformia</taxon>
        <taxon>Chrysomeloidea</taxon>
        <taxon>Chrysomelidae</taxon>
        <taxon>Galerucinae</taxon>
        <taxon>Diabroticina</taxon>
        <taxon>Diabroticites</taxon>
        <taxon>Diabrotica</taxon>
    </lineage>
</organism>
<reference evidence="2" key="1">
    <citation type="submission" date="2025-05" db="UniProtKB">
        <authorList>
            <consortium name="EnsemblMetazoa"/>
        </authorList>
    </citation>
    <scope>IDENTIFICATION</scope>
</reference>
<feature type="region of interest" description="Disordered" evidence="1">
    <location>
        <begin position="359"/>
        <end position="434"/>
    </location>
</feature>
<keyword evidence="3" id="KW-1185">Reference proteome</keyword>
<feature type="compositionally biased region" description="Polar residues" evidence="1">
    <location>
        <begin position="150"/>
        <end position="164"/>
    </location>
</feature>
<feature type="compositionally biased region" description="Basic and acidic residues" evidence="1">
    <location>
        <begin position="366"/>
        <end position="376"/>
    </location>
</feature>
<dbReference type="GeneID" id="126883174"/>